<comment type="subcellular location">
    <subcellularLocation>
        <location evidence="1">Mitochondrion</location>
    </subcellularLocation>
</comment>
<evidence type="ECO:0000256" key="3">
    <source>
        <dbReference type="ARBA" id="ARBA00013994"/>
    </source>
</evidence>
<dbReference type="GO" id="GO:0005739">
    <property type="term" value="C:mitochondrion"/>
    <property type="evidence" value="ECO:0007669"/>
    <property type="project" value="UniProtKB-SubCell"/>
</dbReference>
<dbReference type="Pfam" id="PF14877">
    <property type="entry name" value="mIF3"/>
    <property type="match status" value="1"/>
</dbReference>
<evidence type="ECO:0000313" key="8">
    <source>
        <dbReference type="Proteomes" id="UP000738402"/>
    </source>
</evidence>
<dbReference type="InterPro" id="IPR029427">
    <property type="entry name" value="AIM23"/>
</dbReference>
<evidence type="ECO:0000256" key="2">
    <source>
        <dbReference type="ARBA" id="ARBA00008476"/>
    </source>
</evidence>
<dbReference type="AlphaFoldDB" id="A0AAN6I2L1"/>
<keyword evidence="4" id="KW-0809">Transit peptide</keyword>
<comment type="similarity">
    <text evidence="2">Belongs to the AIM23 family.</text>
</comment>
<name>A0AAN6I2L1_9ASCO</name>
<evidence type="ECO:0000256" key="4">
    <source>
        <dbReference type="ARBA" id="ARBA00022946"/>
    </source>
</evidence>
<dbReference type="Proteomes" id="UP000738402">
    <property type="component" value="Unassembled WGS sequence"/>
</dbReference>
<proteinExistence type="inferred from homology"/>
<feature type="region of interest" description="Disordered" evidence="6">
    <location>
        <begin position="245"/>
        <end position="292"/>
    </location>
</feature>
<comment type="caution">
    <text evidence="7">The sequence shown here is derived from an EMBL/GenBank/DDBJ whole genome shotgun (WGS) entry which is preliminary data.</text>
</comment>
<evidence type="ECO:0000313" key="7">
    <source>
        <dbReference type="EMBL" id="KAG7729833.1"/>
    </source>
</evidence>
<accession>A0AAN6I2L1</accession>
<keyword evidence="5" id="KW-0496">Mitochondrion</keyword>
<dbReference type="EMBL" id="JAHLUH010000002">
    <property type="protein sequence ID" value="KAG7729833.1"/>
    <property type="molecule type" value="Genomic_DNA"/>
</dbReference>
<evidence type="ECO:0000256" key="5">
    <source>
        <dbReference type="ARBA" id="ARBA00023128"/>
    </source>
</evidence>
<evidence type="ECO:0000256" key="1">
    <source>
        <dbReference type="ARBA" id="ARBA00004173"/>
    </source>
</evidence>
<sequence>MLRALTRQFSVFRSRSAMPQRDSVRLRSLGGTAKDQDTLKLVFEKSREVNPKGLVQIIRKGENLGVMNFRTALAQIDLSKEGFLFMGSVRDQKFGDVGLLKVASPQKARKQLTKHLQQQKTQQLQEENPRLIAKQQKQENRQKEPDVKMVRVSWQITLHDLTSQKRHEVETQVKKGERIRIVVDDKDNFDADVRVAGDEKSLTELEATKRGKIESFLDELLEELGAEFHKEGEIYDKVSYDVKAQERKNELSPEEKKRLKLLKKQEKQEKLRQRTEEKRRKAQEEIRILTVD</sequence>
<protein>
    <recommendedName>
        <fullName evidence="3">Altered inheritance of mitochondria protein 23, mitochondrial</fullName>
    </recommendedName>
</protein>
<reference evidence="7" key="1">
    <citation type="journal article" date="2021" name="G3 (Bethesda)">
        <title>Genomic diversity, chromosomal rearrangements, and interspecies hybridization in the ogataea polymorpha species complex.</title>
        <authorList>
            <person name="Hanson S.J."/>
            <person name="Cinneide E.O."/>
            <person name="Salzberg L.I."/>
            <person name="Wolfe K.H."/>
            <person name="McGowan J."/>
            <person name="Fitzpatrick D.A."/>
            <person name="Matlin K."/>
        </authorList>
    </citation>
    <scope>NUCLEOTIDE SEQUENCE</scope>
    <source>
        <strain evidence="7">83-405-1</strain>
    </source>
</reference>
<organism evidence="7 8">
    <name type="scientific">Ogataea haglerorum</name>
    <dbReference type="NCBI Taxonomy" id="1937702"/>
    <lineage>
        <taxon>Eukaryota</taxon>
        <taxon>Fungi</taxon>
        <taxon>Dikarya</taxon>
        <taxon>Ascomycota</taxon>
        <taxon>Saccharomycotina</taxon>
        <taxon>Pichiomycetes</taxon>
        <taxon>Pichiales</taxon>
        <taxon>Pichiaceae</taxon>
        <taxon>Ogataea</taxon>
    </lineage>
</organism>
<evidence type="ECO:0000256" key="6">
    <source>
        <dbReference type="SAM" id="MobiDB-lite"/>
    </source>
</evidence>
<gene>
    <name evidence="7" type="ORF">KL933_000913</name>
</gene>